<feature type="compositionally biased region" description="Low complexity" evidence="1">
    <location>
        <begin position="16"/>
        <end position="33"/>
    </location>
</feature>
<feature type="region of interest" description="Disordered" evidence="1">
    <location>
        <begin position="1"/>
        <end position="48"/>
    </location>
</feature>
<sequence>MAKTSKKAKPKPKPRSIPSTNTKTNTKTMTSSSQGLTAGSPDAEDAPHSQSIDVSFTFTSGIGQATAVLFRKGVLINMQSISKSGNVNFSEVQSGDVISVNGICAGKANVVINTPTTPATPEQFNSGLIISGYLIN</sequence>
<evidence type="ECO:0000313" key="3">
    <source>
        <dbReference type="Proteomes" id="UP000192276"/>
    </source>
</evidence>
<dbReference type="Proteomes" id="UP000192276">
    <property type="component" value="Unassembled WGS sequence"/>
</dbReference>
<evidence type="ECO:0000256" key="1">
    <source>
        <dbReference type="SAM" id="MobiDB-lite"/>
    </source>
</evidence>
<feature type="compositionally biased region" description="Basic residues" evidence="1">
    <location>
        <begin position="1"/>
        <end position="14"/>
    </location>
</feature>
<proteinExistence type="predicted"/>
<dbReference type="EMBL" id="LWBP01000188">
    <property type="protein sequence ID" value="OQP58371.1"/>
    <property type="molecule type" value="Genomic_DNA"/>
</dbReference>
<dbReference type="RefSeq" id="WP_081165489.1">
    <property type="nucleotide sequence ID" value="NZ_LWBP01000188.1"/>
</dbReference>
<organism evidence="2 3">
    <name type="scientific">Niastella populi</name>
    <dbReference type="NCBI Taxonomy" id="550983"/>
    <lineage>
        <taxon>Bacteria</taxon>
        <taxon>Pseudomonadati</taxon>
        <taxon>Bacteroidota</taxon>
        <taxon>Chitinophagia</taxon>
        <taxon>Chitinophagales</taxon>
        <taxon>Chitinophagaceae</taxon>
        <taxon>Niastella</taxon>
    </lineage>
</organism>
<keyword evidence="3" id="KW-1185">Reference proteome</keyword>
<name>A0A1V9FJB1_9BACT</name>
<reference evidence="3" key="1">
    <citation type="submission" date="2016-04" db="EMBL/GenBank/DDBJ databases">
        <authorList>
            <person name="Chen L."/>
            <person name="Zhuang W."/>
            <person name="Wang G."/>
        </authorList>
    </citation>
    <scope>NUCLEOTIDE SEQUENCE [LARGE SCALE GENOMIC DNA]</scope>
    <source>
        <strain evidence="3">208</strain>
    </source>
</reference>
<dbReference type="AlphaFoldDB" id="A0A1V9FJB1"/>
<comment type="caution">
    <text evidence="2">The sequence shown here is derived from an EMBL/GenBank/DDBJ whole genome shotgun (WGS) entry which is preliminary data.</text>
</comment>
<accession>A0A1V9FJB1</accession>
<protein>
    <submittedName>
        <fullName evidence="2">Uncharacterized protein</fullName>
    </submittedName>
</protein>
<evidence type="ECO:0000313" key="2">
    <source>
        <dbReference type="EMBL" id="OQP58371.1"/>
    </source>
</evidence>
<dbReference type="OrthoDB" id="677550at2"/>
<gene>
    <name evidence="2" type="ORF">A4R26_02600</name>
</gene>